<dbReference type="InterPro" id="IPR012341">
    <property type="entry name" value="6hp_glycosidase-like_sf"/>
</dbReference>
<reference evidence="10" key="1">
    <citation type="journal article" date="2021" name="Nat. Commun.">
        <title>Genetic determinants of endophytism in the Arabidopsis root mycobiome.</title>
        <authorList>
            <person name="Mesny F."/>
            <person name="Miyauchi S."/>
            <person name="Thiergart T."/>
            <person name="Pickel B."/>
            <person name="Atanasova L."/>
            <person name="Karlsson M."/>
            <person name="Huettel B."/>
            <person name="Barry K.W."/>
            <person name="Haridas S."/>
            <person name="Chen C."/>
            <person name="Bauer D."/>
            <person name="Andreopoulos W."/>
            <person name="Pangilinan J."/>
            <person name="LaButti K."/>
            <person name="Riley R."/>
            <person name="Lipzen A."/>
            <person name="Clum A."/>
            <person name="Drula E."/>
            <person name="Henrissat B."/>
            <person name="Kohler A."/>
            <person name="Grigoriev I.V."/>
            <person name="Martin F.M."/>
            <person name="Hacquard S."/>
        </authorList>
    </citation>
    <scope>NUCLEOTIDE SEQUENCE</scope>
    <source>
        <strain evidence="10">MPI-CAGE-CH-0235</strain>
    </source>
</reference>
<keyword evidence="9" id="KW-0326">Glycosidase</keyword>
<dbReference type="Pfam" id="PF01532">
    <property type="entry name" value="Glyco_hydro_47"/>
    <property type="match status" value="1"/>
</dbReference>
<evidence type="ECO:0000313" key="10">
    <source>
        <dbReference type="EMBL" id="KAH7326177.1"/>
    </source>
</evidence>
<keyword evidence="7" id="KW-0479">Metal-binding</keyword>
<dbReference type="EC" id="3.2.1.-" evidence="9"/>
<dbReference type="InterPro" id="IPR001382">
    <property type="entry name" value="Glyco_hydro_47"/>
</dbReference>
<gene>
    <name evidence="10" type="ORF">B0I35DRAFT_405460</name>
</gene>
<dbReference type="OrthoDB" id="8118055at2759"/>
<organism evidence="10 11">
    <name type="scientific">Stachybotrys elegans</name>
    <dbReference type="NCBI Taxonomy" id="80388"/>
    <lineage>
        <taxon>Eukaryota</taxon>
        <taxon>Fungi</taxon>
        <taxon>Dikarya</taxon>
        <taxon>Ascomycota</taxon>
        <taxon>Pezizomycotina</taxon>
        <taxon>Sordariomycetes</taxon>
        <taxon>Hypocreomycetidae</taxon>
        <taxon>Hypocreales</taxon>
        <taxon>Stachybotryaceae</taxon>
        <taxon>Stachybotrys</taxon>
    </lineage>
</organism>
<dbReference type="InterPro" id="IPR050749">
    <property type="entry name" value="Glycosyl_Hydrolase_47"/>
</dbReference>
<evidence type="ECO:0000256" key="3">
    <source>
        <dbReference type="ARBA" id="ARBA00007658"/>
    </source>
</evidence>
<dbReference type="Proteomes" id="UP000813444">
    <property type="component" value="Unassembled WGS sequence"/>
</dbReference>
<dbReference type="GO" id="GO:0016020">
    <property type="term" value="C:membrane"/>
    <property type="evidence" value="ECO:0007669"/>
    <property type="project" value="InterPro"/>
</dbReference>
<dbReference type="SUPFAM" id="SSF48225">
    <property type="entry name" value="Seven-hairpin glycosidases"/>
    <property type="match status" value="1"/>
</dbReference>
<comment type="pathway">
    <text evidence="2">Protein modification; protein glycosylation.</text>
</comment>
<evidence type="ECO:0000256" key="5">
    <source>
        <dbReference type="ARBA" id="ARBA00023157"/>
    </source>
</evidence>
<dbReference type="GO" id="GO:0036503">
    <property type="term" value="P:ERAD pathway"/>
    <property type="evidence" value="ECO:0007669"/>
    <property type="project" value="UniProtKB-ARBA"/>
</dbReference>
<dbReference type="PRINTS" id="PR00747">
    <property type="entry name" value="GLYHDRLASE47"/>
</dbReference>
<dbReference type="PANTHER" id="PTHR11742:SF89">
    <property type="entry name" value="ALPHA-1,2-MANNOSIDASE"/>
    <property type="match status" value="1"/>
</dbReference>
<sequence length="575" mass="64903">MIKQIHGRPVGRRLLPIFLFVCTFFLLWDRYGQIYPTAMIGTVRYRPSSYDASNAKVYFPVDDFKRPPVGVPKSFPTIQAPRTASAGPAANVSHARKQIIKSKIIKSWQAYKTYAWSKDELMPLSGRGRQTIGGWSAQIVDALDILWILDLKDDFRRAVERVAVIDWAAGKGSNIDLFEVNIRYLGGLLGAYELSGEPVLLIKAIELGDVIYSAFDTPNRLPARWLDLRRAKKGTQISSHDMPIATAGTFSLELTRLTQLTGDPKYYDAAERVKSFFHRFQNETAIPGLWPRTVNCRDETINGNLYTLGPGADSMYEYLPKMHALLGGLDHEYEQMTVHALDAARDHVLFRPMTANQEDILLAGNAVTTNGKITTIPETHHLTCYIGGMYGLAGKLLSRDDYLDLGFRLAAGCVWAYDAFASNIMPEIVQLVACTTLTGPCERAAETLPAGRRTRGFAALPDGFTRVRDKRYHLRPEAIESVFYMWRITGDEVWRDAAWRMWEGIARETETELAFASIEDVTVQASSKVDVMDTFWLSETLKYLYLIFEDESVLSLDEWVFNTEAHPIRRARGTR</sequence>
<comment type="cofactor">
    <cofactor evidence="1 7">
        <name>Ca(2+)</name>
        <dbReference type="ChEBI" id="CHEBI:29108"/>
    </cofactor>
</comment>
<name>A0A8K0WW62_9HYPO</name>
<evidence type="ECO:0000256" key="1">
    <source>
        <dbReference type="ARBA" id="ARBA00001913"/>
    </source>
</evidence>
<dbReference type="EMBL" id="JAGPNK010000002">
    <property type="protein sequence ID" value="KAH7326177.1"/>
    <property type="molecule type" value="Genomic_DNA"/>
</dbReference>
<evidence type="ECO:0000313" key="11">
    <source>
        <dbReference type="Proteomes" id="UP000813444"/>
    </source>
</evidence>
<evidence type="ECO:0000256" key="9">
    <source>
        <dbReference type="RuleBase" id="RU361193"/>
    </source>
</evidence>
<dbReference type="InterPro" id="IPR036026">
    <property type="entry name" value="Seven-hairpin_glycosidases"/>
</dbReference>
<dbReference type="AlphaFoldDB" id="A0A8K0WW62"/>
<dbReference type="UniPathway" id="UPA00378"/>
<comment type="similarity">
    <text evidence="3 9">Belongs to the glycosyl hydrolase 47 family.</text>
</comment>
<comment type="caution">
    <text evidence="10">The sequence shown here is derived from an EMBL/GenBank/DDBJ whole genome shotgun (WGS) entry which is preliminary data.</text>
</comment>
<keyword evidence="7" id="KW-0106">Calcium</keyword>
<keyword evidence="4 9" id="KW-0378">Hydrolase</keyword>
<proteinExistence type="inferred from homology"/>
<feature type="active site" description="Proton donor" evidence="6">
    <location>
        <position position="427"/>
    </location>
</feature>
<feature type="binding site" evidence="7">
    <location>
        <position position="563"/>
    </location>
    <ligand>
        <name>Ca(2+)</name>
        <dbReference type="ChEBI" id="CHEBI:29108"/>
    </ligand>
</feature>
<dbReference type="PANTHER" id="PTHR11742">
    <property type="entry name" value="MANNOSYL-OLIGOSACCHARIDE ALPHA-1,2-MANNOSIDASE-RELATED"/>
    <property type="match status" value="1"/>
</dbReference>
<evidence type="ECO:0000256" key="7">
    <source>
        <dbReference type="PIRSR" id="PIRSR601382-2"/>
    </source>
</evidence>
<feature type="active site" evidence="6">
    <location>
        <position position="477"/>
    </location>
</feature>
<dbReference type="GO" id="GO:0005509">
    <property type="term" value="F:calcium ion binding"/>
    <property type="evidence" value="ECO:0007669"/>
    <property type="project" value="InterPro"/>
</dbReference>
<evidence type="ECO:0000256" key="2">
    <source>
        <dbReference type="ARBA" id="ARBA00004922"/>
    </source>
</evidence>
<protein>
    <recommendedName>
        <fullName evidence="9">alpha-1,2-Mannosidase</fullName>
        <ecNumber evidence="9">3.2.1.-</ecNumber>
    </recommendedName>
</protein>
<dbReference type="GO" id="GO:0004571">
    <property type="term" value="F:mannosyl-oligosaccharide 1,2-alpha-mannosidase activity"/>
    <property type="evidence" value="ECO:0007669"/>
    <property type="project" value="InterPro"/>
</dbReference>
<keyword evidence="11" id="KW-1185">Reference proteome</keyword>
<evidence type="ECO:0000256" key="6">
    <source>
        <dbReference type="PIRSR" id="PIRSR601382-1"/>
    </source>
</evidence>
<evidence type="ECO:0000256" key="8">
    <source>
        <dbReference type="PIRSR" id="PIRSR601382-3"/>
    </source>
</evidence>
<feature type="active site" evidence="6">
    <location>
        <position position="313"/>
    </location>
</feature>
<dbReference type="GO" id="GO:0005975">
    <property type="term" value="P:carbohydrate metabolic process"/>
    <property type="evidence" value="ECO:0007669"/>
    <property type="project" value="InterPro"/>
</dbReference>
<evidence type="ECO:0000256" key="4">
    <source>
        <dbReference type="ARBA" id="ARBA00022801"/>
    </source>
</evidence>
<feature type="disulfide bond" evidence="8">
    <location>
        <begin position="384"/>
        <end position="413"/>
    </location>
</feature>
<feature type="active site" description="Proton donor" evidence="6">
    <location>
        <position position="179"/>
    </location>
</feature>
<accession>A0A8K0WW62</accession>
<keyword evidence="5 8" id="KW-1015">Disulfide bond</keyword>
<dbReference type="Gene3D" id="1.50.10.10">
    <property type="match status" value="1"/>
</dbReference>
<dbReference type="GO" id="GO:0005783">
    <property type="term" value="C:endoplasmic reticulum"/>
    <property type="evidence" value="ECO:0007669"/>
    <property type="project" value="TreeGrafter"/>
</dbReference>